<dbReference type="PANTHER" id="PTHR12601:SF6">
    <property type="entry name" value="CLUSTERED MITOCHONDRIA PROTEIN HOMOLOG"/>
    <property type="match status" value="1"/>
</dbReference>
<sequence>MATTSEKPRGEDKTSEGPVRPGNFLGMSRIMLQVENPLGKSVQIEATQSDCVMDIRQFLLETPECCYFTCYQLIHESGKHINDFAEIDEYRDILKEGKTNNLKMTPAFYDERTARTHVRRVREIIVNPPVHITQRSNPYISEDAADPKRKNSKKSADSVSTGGISTPATGGGLMAVLHSKLDINGYAVEEEKLDKVPEVVRNINFSAWNPPPGNRQLRGDLLYLEVYTLEGNTLHVTCSVTGFFLNSSTREMFDPRPAKTDYKSHTLVELLKRASHGFSSKFSRLMNRRVTRHPFQIIAAPYETYEWLQRPKPHAYDWNRAEDTLLSTYGMEGARGVLRDWNEEYQCCREMPQTNLLERILYNRTKYRVYLDFRDAATKGAMAVVDGNIPPVNPMDEERSWVYLYNKIFFSLTIDGRDTYKNIGGDRVSHCNASHDILGITTLERSGVDIKLRTLATLAVDYRGHRVLAQSIIPGIFHGDQDSSHVYGAMETSETIKADPDFHKEMQKAAEKLHIKEHTLIDIKGNKVTLAGCVETKGIIGSDRRKYLLDLTRIFPRDANFPEYKDYPTALLRPELIDQYVCRKALGEIVTKRHSDQQKEEAQKSTKTEEETTKNDKVEPKPSTNSKADLGATPEKAKENKNKQSSDYSKELSKIRFNVDIYTDWKHADAKQEEEDKKEIQIASQFLLQRVQGLVLGNFRSLRDSPVDGESLTKMMHTNGINVRYLGTMTSLAISNRMPHVAQLCVQEMLVRSAKHVLNGMLRDVKPDLAESQSTWFLAPCIVRFLNSFLGPFCGGHGLDKDQLEAAEKVLELIEKGEVGEGQKKQLPRSKRRRKKSKKSDQSIVVRMPNGRKAPTDPLHPNNLWMAIHRLVRQKYRCKLALSTEFSARRKLCMLRSLCKKVGIKLACRNYNFDVEVKQGEEPKQIFKIDDVIGLFPIVKTIQLFSKDADDFMHQGKMLISRGGVQLAYAKLTEAQNIIHQTYGPMHEQAARCYSLLAMVCYRAQDIVQAVEMQQKALLVYKRILGEDHHQVAYAHQTMSLFLHSAGQPAHALKHITRALFLFELMCGPVHPDVGAAHINIAMIYQDTAKVPKGLAHLQRAKEVFKAVLGGNHPQVALCDHTIAVAHSLMGNFREAINSEKIAKQIYDNLKHPRRQECVQWLQWFTKNAVDLEKGSKKKGQVNLVHPTLSPFVWISLQKLLPLTPRTSDLVKLIRLKSKSAMRTQVSEATATQGDNKAKADTPRENNSPSENDAPSGGTAEPLTKSQKKRLKRKLQKQRQKAAREEGTKEASN</sequence>
<dbReference type="InterPro" id="IPR011990">
    <property type="entry name" value="TPR-like_helical_dom_sf"/>
</dbReference>
<dbReference type="CDD" id="cd15466">
    <property type="entry name" value="CLU-central"/>
    <property type="match status" value="1"/>
</dbReference>
<dbReference type="Pfam" id="PF12807">
    <property type="entry name" value="eIF3_p135"/>
    <property type="match status" value="1"/>
</dbReference>
<feature type="region of interest" description="Disordered" evidence="2">
    <location>
        <begin position="138"/>
        <end position="164"/>
    </location>
</feature>
<name>A0A7S0DJH8_9EUKA</name>
<dbReference type="Pfam" id="PF05303">
    <property type="entry name" value="GSKIP_dom"/>
    <property type="match status" value="1"/>
</dbReference>
<dbReference type="Pfam" id="PF15044">
    <property type="entry name" value="CLU_N"/>
    <property type="match status" value="1"/>
</dbReference>
<dbReference type="SUPFAM" id="SSF48452">
    <property type="entry name" value="TPR-like"/>
    <property type="match status" value="1"/>
</dbReference>
<accession>A0A7S0DJH8</accession>
<evidence type="ECO:0000256" key="1">
    <source>
        <dbReference type="ARBA" id="ARBA00022490"/>
    </source>
</evidence>
<gene>
    <name evidence="4" type="ORF">LAMO00422_LOCUS15815</name>
</gene>
<dbReference type="InterPro" id="IPR033646">
    <property type="entry name" value="CLU-central"/>
</dbReference>
<dbReference type="InterPro" id="IPR025697">
    <property type="entry name" value="CLU_dom"/>
</dbReference>
<proteinExistence type="predicted"/>
<feature type="region of interest" description="Disordered" evidence="2">
    <location>
        <begin position="592"/>
        <end position="649"/>
    </location>
</feature>
<dbReference type="InterPro" id="IPR007967">
    <property type="entry name" value="GSKIP_dom"/>
</dbReference>
<feature type="compositionally biased region" description="Basic residues" evidence="2">
    <location>
        <begin position="1266"/>
        <end position="1281"/>
    </location>
</feature>
<evidence type="ECO:0000256" key="2">
    <source>
        <dbReference type="SAM" id="MobiDB-lite"/>
    </source>
</evidence>
<reference evidence="4" key="1">
    <citation type="submission" date="2021-01" db="EMBL/GenBank/DDBJ databases">
        <authorList>
            <person name="Corre E."/>
            <person name="Pelletier E."/>
            <person name="Niang G."/>
            <person name="Scheremetjew M."/>
            <person name="Finn R."/>
            <person name="Kale V."/>
            <person name="Holt S."/>
            <person name="Cochrane G."/>
            <person name="Meng A."/>
            <person name="Brown T."/>
            <person name="Cohen L."/>
        </authorList>
    </citation>
    <scope>NUCLEOTIDE SEQUENCE</scope>
    <source>
        <strain evidence="4">CCMP2058</strain>
    </source>
</reference>
<feature type="region of interest" description="Disordered" evidence="2">
    <location>
        <begin position="1"/>
        <end position="21"/>
    </location>
</feature>
<dbReference type="SUPFAM" id="SSF103107">
    <property type="entry name" value="Hypothetical protein c14orf129, hspc210"/>
    <property type="match status" value="1"/>
</dbReference>
<keyword evidence="1" id="KW-0963">Cytoplasm</keyword>
<dbReference type="InterPro" id="IPR027523">
    <property type="entry name" value="CLU_prot"/>
</dbReference>
<evidence type="ECO:0000313" key="4">
    <source>
        <dbReference type="EMBL" id="CAD8456868.1"/>
    </source>
</evidence>
<feature type="compositionally biased region" description="Basic and acidic residues" evidence="2">
    <location>
        <begin position="1"/>
        <end position="15"/>
    </location>
</feature>
<dbReference type="Pfam" id="PF13424">
    <property type="entry name" value="TPR_12"/>
    <property type="match status" value="2"/>
</dbReference>
<organism evidence="4">
    <name type="scientific">Amorphochlora amoebiformis</name>
    <dbReference type="NCBI Taxonomy" id="1561963"/>
    <lineage>
        <taxon>Eukaryota</taxon>
        <taxon>Sar</taxon>
        <taxon>Rhizaria</taxon>
        <taxon>Cercozoa</taxon>
        <taxon>Chlorarachniophyceae</taxon>
        <taxon>Amorphochlora</taxon>
    </lineage>
</organism>
<dbReference type="Gene3D" id="3.30.2280.10">
    <property type="entry name" value="Hypothetical protein (hspc210)"/>
    <property type="match status" value="1"/>
</dbReference>
<dbReference type="Gene3D" id="1.25.40.10">
    <property type="entry name" value="Tetratricopeptide repeat domain"/>
    <property type="match status" value="1"/>
</dbReference>
<feature type="region of interest" description="Disordered" evidence="2">
    <location>
        <begin position="1222"/>
        <end position="1293"/>
    </location>
</feature>
<feature type="compositionally biased region" description="Basic and acidic residues" evidence="2">
    <location>
        <begin position="635"/>
        <end position="649"/>
    </location>
</feature>
<dbReference type="PANTHER" id="PTHR12601">
    <property type="entry name" value="EUKARYOTIC TRANSLATION INITIATION FACTOR 3 SUBUNIT EIF-3"/>
    <property type="match status" value="1"/>
</dbReference>
<protein>
    <recommendedName>
        <fullName evidence="3">Clu domain-containing protein</fullName>
    </recommendedName>
</protein>
<dbReference type="InterPro" id="IPR028275">
    <property type="entry name" value="CLU_N"/>
</dbReference>
<dbReference type="InterPro" id="IPR023231">
    <property type="entry name" value="GSKIP_dom_sf"/>
</dbReference>
<dbReference type="Pfam" id="PF13236">
    <property type="entry name" value="CLU"/>
    <property type="match status" value="1"/>
</dbReference>
<dbReference type="EMBL" id="HBEM01023209">
    <property type="protein sequence ID" value="CAD8456868.1"/>
    <property type="molecule type" value="Transcribed_RNA"/>
</dbReference>
<dbReference type="GO" id="GO:0005737">
    <property type="term" value="C:cytoplasm"/>
    <property type="evidence" value="ECO:0007669"/>
    <property type="project" value="TreeGrafter"/>
</dbReference>
<feature type="region of interest" description="Disordered" evidence="2">
    <location>
        <begin position="821"/>
        <end position="858"/>
    </location>
</feature>
<feature type="domain" description="Clu" evidence="3">
    <location>
        <begin position="318"/>
        <end position="562"/>
    </location>
</feature>
<evidence type="ECO:0000259" key="3">
    <source>
        <dbReference type="PROSITE" id="PS51823"/>
    </source>
</evidence>
<feature type="compositionally biased region" description="Basic residues" evidence="2">
    <location>
        <begin position="826"/>
        <end position="838"/>
    </location>
</feature>
<feature type="compositionally biased region" description="Basic and acidic residues" evidence="2">
    <location>
        <begin position="1282"/>
        <end position="1293"/>
    </location>
</feature>
<dbReference type="FunFam" id="3.30.2280.10:FF:000002">
    <property type="entry name" value="Clustered mitochondria protein homolog"/>
    <property type="match status" value="1"/>
</dbReference>
<feature type="compositionally biased region" description="Basic and acidic residues" evidence="2">
    <location>
        <begin position="592"/>
        <end position="620"/>
    </location>
</feature>
<feature type="compositionally biased region" description="Polar residues" evidence="2">
    <location>
        <begin position="1222"/>
        <end position="1235"/>
    </location>
</feature>
<dbReference type="PROSITE" id="PS51823">
    <property type="entry name" value="CLU"/>
    <property type="match status" value="1"/>
</dbReference>